<dbReference type="HAMAP" id="MF_01072">
    <property type="entry name" value="MdoH_OpgH"/>
    <property type="match status" value="1"/>
</dbReference>
<feature type="domain" description="Glycosyltransferase 2-like" evidence="7">
    <location>
        <begin position="228"/>
        <end position="451"/>
    </location>
</feature>
<dbReference type="EC" id="2.4.1.-" evidence="6"/>
<evidence type="ECO:0000256" key="6">
    <source>
        <dbReference type="HAMAP-Rule" id="MF_01072"/>
    </source>
</evidence>
<evidence type="ECO:0000313" key="9">
    <source>
        <dbReference type="Proteomes" id="UP001595420"/>
    </source>
</evidence>
<dbReference type="NCBIfam" id="NF003956">
    <property type="entry name" value="PRK05454.1-3"/>
    <property type="match status" value="1"/>
</dbReference>
<dbReference type="Pfam" id="PF13632">
    <property type="entry name" value="Glyco_trans_2_3"/>
    <property type="match status" value="1"/>
</dbReference>
<feature type="transmembrane region" description="Helical" evidence="6">
    <location>
        <begin position="545"/>
        <end position="563"/>
    </location>
</feature>
<accession>A0ABV7C090</accession>
<sequence length="728" mass="79048">MDGLTRDFAPALPPAAPLEMPVQSLRAKAEGGPTSRPSAPRLMALRRILVLGGAVALTAFGANEMGLALDIRRPTALQIILLGLFVLLFAWIALSFISALCGFGSLLAGGGRRLGIDPAAPLPELRQRTALLMPVYNEPPERVMAGLQAIHESLAATGRGGHFDIFILSDTTDPDAWVAEEAAFLALRARTDDHDHIFYRRRPKNHERKAGNIAEWVQRFGAAYPFMLVLDADSVMEGEALVRLAAAMEAHSDVGLIQTLPVIVNGNSFFARMQQFAGRVYGPMIAAGIAWWHGAEGNYWGHNAIIRTRAFADHAGLPTLRGRKPFGGHILSHDFVEAALLRRAGWAVHMVPALRGSYEESPPSLTDLAVRDRRWCQGNLQHAAVLPARGLHPISRLHLLTGIGSYVTAPLWLLFLVVGVFGALEVRFIRPNYFPSGPSLFPDWPVVDPVRAMWLFIGTMSLLLVPKLLAWFLMLLKPDERRGIGGAIRSFLSMLVETVVAGLLAPVTMLTQSVDVASILTGRDSGWQPQQRDDGSLPWRAVVRLYWRHTLFGLLFGIASWLVSPFLALWMLPVTLGLALAVPLAALTARPARLLRHVGLLAIPEESAPPAVLNRANTLRRRLVAEAQPMEAVQRLAADPALRVAHQRMLPPPRRPRLDPLDPALVMGQAKVAEAEELPQALAALNRAEKAAVLGDAAGLSRLLALAGAAEELPAARPVPQESLKVAG</sequence>
<keyword evidence="2 6" id="KW-1003">Cell membrane</keyword>
<comment type="subcellular location">
    <subcellularLocation>
        <location evidence="1">Cell inner membrane</location>
        <topology evidence="1">Multi-pass membrane protein</topology>
    </subcellularLocation>
    <subcellularLocation>
        <location evidence="6">Cell membrane</location>
        <topology evidence="6">Multi-pass membrane protein</topology>
    </subcellularLocation>
</comment>
<comment type="pathway">
    <text evidence="6">Glycan metabolism; osmoregulated periplasmic glucan (OPG) biosynthesis.</text>
</comment>
<dbReference type="EMBL" id="JBHRSB010000005">
    <property type="protein sequence ID" value="MFC3001810.1"/>
    <property type="molecule type" value="Genomic_DNA"/>
</dbReference>
<proteinExistence type="inferred from homology"/>
<evidence type="ECO:0000256" key="3">
    <source>
        <dbReference type="ARBA" id="ARBA00022676"/>
    </source>
</evidence>
<organism evidence="8 9">
    <name type="scientific">Falsiroseomonas tokyonensis</name>
    <dbReference type="NCBI Taxonomy" id="430521"/>
    <lineage>
        <taxon>Bacteria</taxon>
        <taxon>Pseudomonadati</taxon>
        <taxon>Pseudomonadota</taxon>
        <taxon>Alphaproteobacteria</taxon>
        <taxon>Acetobacterales</taxon>
        <taxon>Roseomonadaceae</taxon>
        <taxon>Falsiroseomonas</taxon>
    </lineage>
</organism>
<protein>
    <recommendedName>
        <fullName evidence="6">Glucans biosynthesis glucosyltransferase H</fullName>
        <ecNumber evidence="6">2.4.1.-</ecNumber>
    </recommendedName>
</protein>
<feature type="transmembrane region" description="Helical" evidence="6">
    <location>
        <begin position="452"/>
        <end position="476"/>
    </location>
</feature>
<evidence type="ECO:0000256" key="1">
    <source>
        <dbReference type="ARBA" id="ARBA00004429"/>
    </source>
</evidence>
<dbReference type="CDD" id="cd04191">
    <property type="entry name" value="Glucan_BSP_MdoH"/>
    <property type="match status" value="1"/>
</dbReference>
<feature type="transmembrane region" description="Helical" evidence="6">
    <location>
        <begin position="75"/>
        <end position="108"/>
    </location>
</feature>
<keyword evidence="9" id="KW-1185">Reference proteome</keyword>
<evidence type="ECO:0000256" key="4">
    <source>
        <dbReference type="ARBA" id="ARBA00022679"/>
    </source>
</evidence>
<dbReference type="NCBIfam" id="NF003962">
    <property type="entry name" value="PRK05454.2-5"/>
    <property type="match status" value="1"/>
</dbReference>
<evidence type="ECO:0000313" key="8">
    <source>
        <dbReference type="EMBL" id="MFC3001810.1"/>
    </source>
</evidence>
<feature type="transmembrane region" description="Helical" evidence="6">
    <location>
        <begin position="569"/>
        <end position="587"/>
    </location>
</feature>
<feature type="transmembrane region" description="Helical" evidence="6">
    <location>
        <begin position="399"/>
        <end position="424"/>
    </location>
</feature>
<evidence type="ECO:0000259" key="7">
    <source>
        <dbReference type="Pfam" id="PF13632"/>
    </source>
</evidence>
<dbReference type="RefSeq" id="WP_216837888.1">
    <property type="nucleotide sequence ID" value="NZ_JAFNJS010000005.1"/>
</dbReference>
<comment type="similarity">
    <text evidence="6">Belongs to the glycosyltransferase 2 family. OpgH subfamily.</text>
</comment>
<dbReference type="PANTHER" id="PTHR43867:SF5">
    <property type="entry name" value="GLUCANS BIOSYNTHESIS GLUCOSYLTRANSFERASE H"/>
    <property type="match status" value="1"/>
</dbReference>
<evidence type="ECO:0000256" key="2">
    <source>
        <dbReference type="ARBA" id="ARBA00022475"/>
    </source>
</evidence>
<keyword evidence="4 6" id="KW-0808">Transferase</keyword>
<keyword evidence="6" id="KW-0812">Transmembrane</keyword>
<dbReference type="NCBIfam" id="NF003958">
    <property type="entry name" value="PRK05454.2-1"/>
    <property type="match status" value="1"/>
</dbReference>
<feature type="transmembrane region" description="Helical" evidence="6">
    <location>
        <begin position="44"/>
        <end position="63"/>
    </location>
</feature>
<dbReference type="GO" id="GO:0016757">
    <property type="term" value="F:glycosyltransferase activity"/>
    <property type="evidence" value="ECO:0007669"/>
    <property type="project" value="UniProtKB-KW"/>
</dbReference>
<keyword evidence="3 6" id="KW-0328">Glycosyltransferase</keyword>
<keyword evidence="6" id="KW-0472">Membrane</keyword>
<dbReference type="Proteomes" id="UP001595420">
    <property type="component" value="Unassembled WGS sequence"/>
</dbReference>
<reference evidence="9" key="1">
    <citation type="journal article" date="2019" name="Int. J. Syst. Evol. Microbiol.">
        <title>The Global Catalogue of Microorganisms (GCM) 10K type strain sequencing project: providing services to taxonomists for standard genome sequencing and annotation.</title>
        <authorList>
            <consortium name="The Broad Institute Genomics Platform"/>
            <consortium name="The Broad Institute Genome Sequencing Center for Infectious Disease"/>
            <person name="Wu L."/>
            <person name="Ma J."/>
        </authorList>
    </citation>
    <scope>NUCLEOTIDE SEQUENCE [LARGE SCALE GENOMIC DNA]</scope>
    <source>
        <strain evidence="9">CGMCC 1.16855</strain>
    </source>
</reference>
<dbReference type="InterPro" id="IPR001173">
    <property type="entry name" value="Glyco_trans_2-like"/>
</dbReference>
<comment type="function">
    <text evidence="6">Involved in the biosynthesis of osmoregulated periplasmic glucans (OPGs).</text>
</comment>
<dbReference type="InterPro" id="IPR050321">
    <property type="entry name" value="Glycosyltr_2/OpgH_subfam"/>
</dbReference>
<name>A0ABV7C090_9PROT</name>
<evidence type="ECO:0000256" key="5">
    <source>
        <dbReference type="ARBA" id="ARBA00022989"/>
    </source>
</evidence>
<comment type="caution">
    <text evidence="8">The sequence shown here is derived from an EMBL/GenBank/DDBJ whole genome shotgun (WGS) entry which is preliminary data.</text>
</comment>
<dbReference type="PANTHER" id="PTHR43867">
    <property type="entry name" value="CELLULOSE SYNTHASE CATALYTIC SUBUNIT A [UDP-FORMING]"/>
    <property type="match status" value="1"/>
</dbReference>
<dbReference type="InterPro" id="IPR023725">
    <property type="entry name" value="Glucans_biosynth_gluTrFase_H"/>
</dbReference>
<gene>
    <name evidence="8" type="primary">mdoH</name>
    <name evidence="6" type="synonym">opgH</name>
    <name evidence="8" type="ORF">ACFOD3_18020</name>
</gene>
<keyword evidence="5 6" id="KW-1133">Transmembrane helix</keyword>